<sequence length="280" mass="31528">MPKKRLTRTASGKRERQQVCQYRLRHRASAQNQLPQKSPRTRSGAPKSTFVPTKSIHADLAIVLPDCTESRREDAEADVVLLTSTLSKAQDFNSLTKRDSSGFPVPAFKNSPRNAHSVSHELERVLDFDEADAESDSKGTAPFARVEPETTPQQRRVVGTFRPPSVEIYAMSSLNAELTKAKKELTAVTANLTRISQEYEEATQLVVKMEGEKTMLEEQLVECETVYHLLLWNAREDANVLRAKLEEARRKLIGASSAVRLDNPYSFWGILRGVKRFCNI</sequence>
<accession>A0A1W0X0V2</accession>
<gene>
    <name evidence="3" type="ORF">BV898_04890</name>
</gene>
<evidence type="ECO:0000256" key="1">
    <source>
        <dbReference type="SAM" id="Coils"/>
    </source>
</evidence>
<evidence type="ECO:0000256" key="2">
    <source>
        <dbReference type="SAM" id="MobiDB-lite"/>
    </source>
</evidence>
<protein>
    <submittedName>
        <fullName evidence="3">Uncharacterized protein</fullName>
    </submittedName>
</protein>
<evidence type="ECO:0000313" key="3">
    <source>
        <dbReference type="EMBL" id="OQV21127.1"/>
    </source>
</evidence>
<dbReference type="EMBL" id="MTYJ01000025">
    <property type="protein sequence ID" value="OQV21127.1"/>
    <property type="molecule type" value="Genomic_DNA"/>
</dbReference>
<evidence type="ECO:0000313" key="4">
    <source>
        <dbReference type="Proteomes" id="UP000192578"/>
    </source>
</evidence>
<proteinExistence type="predicted"/>
<feature type="compositionally biased region" description="Polar residues" evidence="2">
    <location>
        <begin position="29"/>
        <end position="38"/>
    </location>
</feature>
<organism evidence="3 4">
    <name type="scientific">Hypsibius exemplaris</name>
    <name type="common">Freshwater tardigrade</name>
    <dbReference type="NCBI Taxonomy" id="2072580"/>
    <lineage>
        <taxon>Eukaryota</taxon>
        <taxon>Metazoa</taxon>
        <taxon>Ecdysozoa</taxon>
        <taxon>Tardigrada</taxon>
        <taxon>Eutardigrada</taxon>
        <taxon>Parachela</taxon>
        <taxon>Hypsibioidea</taxon>
        <taxon>Hypsibiidae</taxon>
        <taxon>Hypsibius</taxon>
    </lineage>
</organism>
<name>A0A1W0X0V2_HYPEX</name>
<feature type="coiled-coil region" evidence="1">
    <location>
        <begin position="171"/>
        <end position="251"/>
    </location>
</feature>
<comment type="caution">
    <text evidence="3">The sequence shown here is derived from an EMBL/GenBank/DDBJ whole genome shotgun (WGS) entry which is preliminary data.</text>
</comment>
<keyword evidence="1" id="KW-0175">Coiled coil</keyword>
<keyword evidence="4" id="KW-1185">Reference proteome</keyword>
<feature type="region of interest" description="Disordered" evidence="2">
    <location>
        <begin position="25"/>
        <end position="50"/>
    </location>
</feature>
<dbReference type="AlphaFoldDB" id="A0A1W0X0V2"/>
<feature type="region of interest" description="Disordered" evidence="2">
    <location>
        <begin position="130"/>
        <end position="153"/>
    </location>
</feature>
<dbReference type="Proteomes" id="UP000192578">
    <property type="component" value="Unassembled WGS sequence"/>
</dbReference>
<reference evidence="4" key="1">
    <citation type="submission" date="2017-01" db="EMBL/GenBank/DDBJ databases">
        <title>Comparative genomics of anhydrobiosis in the tardigrade Hypsibius dujardini.</title>
        <authorList>
            <person name="Yoshida Y."/>
            <person name="Koutsovoulos G."/>
            <person name="Laetsch D."/>
            <person name="Stevens L."/>
            <person name="Kumar S."/>
            <person name="Horikawa D."/>
            <person name="Ishino K."/>
            <person name="Komine S."/>
            <person name="Tomita M."/>
            <person name="Blaxter M."/>
            <person name="Arakawa K."/>
        </authorList>
    </citation>
    <scope>NUCLEOTIDE SEQUENCE [LARGE SCALE GENOMIC DNA]</scope>
    <source>
        <strain evidence="4">Z151</strain>
    </source>
</reference>